<dbReference type="AlphaFoldDB" id="A0A165MUC0"/>
<evidence type="ECO:0000256" key="4">
    <source>
        <dbReference type="PROSITE-ProRule" id="PRU00134"/>
    </source>
</evidence>
<evidence type="ECO:0000313" key="8">
    <source>
        <dbReference type="Proteomes" id="UP000076727"/>
    </source>
</evidence>
<dbReference type="EMBL" id="KV429094">
    <property type="protein sequence ID" value="KZT66134.1"/>
    <property type="molecule type" value="Genomic_DNA"/>
</dbReference>
<keyword evidence="3" id="KW-0862">Zinc</keyword>
<reference evidence="7 8" key="1">
    <citation type="journal article" date="2016" name="Mol. Biol. Evol.">
        <title>Comparative Genomics of Early-Diverging Mushroom-Forming Fungi Provides Insights into the Origins of Lignocellulose Decay Capabilities.</title>
        <authorList>
            <person name="Nagy L.G."/>
            <person name="Riley R."/>
            <person name="Tritt A."/>
            <person name="Adam C."/>
            <person name="Daum C."/>
            <person name="Floudas D."/>
            <person name="Sun H."/>
            <person name="Yadav J.S."/>
            <person name="Pangilinan J."/>
            <person name="Larsson K.H."/>
            <person name="Matsuura K."/>
            <person name="Barry K."/>
            <person name="Labutti K."/>
            <person name="Kuo R."/>
            <person name="Ohm R.A."/>
            <person name="Bhattacharya S.S."/>
            <person name="Shirouzu T."/>
            <person name="Yoshinaga Y."/>
            <person name="Martin F.M."/>
            <person name="Grigoriev I.V."/>
            <person name="Hibbett D.S."/>
        </authorList>
    </citation>
    <scope>NUCLEOTIDE SEQUENCE [LARGE SCALE GENOMIC DNA]</scope>
    <source>
        <strain evidence="7 8">L-15889</strain>
    </source>
</reference>
<dbReference type="STRING" id="1314783.A0A165MUC0"/>
<dbReference type="InterPro" id="IPR002893">
    <property type="entry name" value="Znf_MYND"/>
</dbReference>
<dbReference type="Proteomes" id="UP000076727">
    <property type="component" value="Unassembled WGS sequence"/>
</dbReference>
<evidence type="ECO:0000256" key="3">
    <source>
        <dbReference type="ARBA" id="ARBA00022833"/>
    </source>
</evidence>
<accession>A0A165MUC0</accession>
<feature type="domain" description="MYND-type" evidence="6">
    <location>
        <begin position="58"/>
        <end position="98"/>
    </location>
</feature>
<evidence type="ECO:0000313" key="7">
    <source>
        <dbReference type="EMBL" id="KZT66134.1"/>
    </source>
</evidence>
<evidence type="ECO:0000256" key="5">
    <source>
        <dbReference type="SAM" id="MobiDB-lite"/>
    </source>
</evidence>
<keyword evidence="2 4" id="KW-0863">Zinc-finger</keyword>
<feature type="compositionally biased region" description="Polar residues" evidence="5">
    <location>
        <begin position="9"/>
        <end position="29"/>
    </location>
</feature>
<dbReference type="SUPFAM" id="SSF144232">
    <property type="entry name" value="HIT/MYND zinc finger-like"/>
    <property type="match status" value="1"/>
</dbReference>
<sequence>MKNPPVSMNDPSALSVVINNPGNLPESSTPIPPAPDARRRHPLSDPHEMYTRGYRRRCQHCAKCEVGVTMRKCSACKMDKYRGKECQKAAWPAHKKICKLSQAGQAVWQDLTIDDAELKRRDALRSFTRNHRVTISEAAMRSVLPFYVPPLSSDPVATSEGREDVLVIYLHTRPNAHRARAEKRFFVVDAQLETLAFVPPDLREEERLNLRYFREQTVSVRGACGSLLVVLFLLDPGSFVKSIFPVGFPLNQRSLSAPSSGWKETLVVMLIEGIVV</sequence>
<feature type="region of interest" description="Disordered" evidence="5">
    <location>
        <begin position="1"/>
        <end position="48"/>
    </location>
</feature>
<keyword evidence="8" id="KW-1185">Reference proteome</keyword>
<dbReference type="Gene3D" id="6.10.140.2220">
    <property type="match status" value="1"/>
</dbReference>
<dbReference type="GO" id="GO:0008270">
    <property type="term" value="F:zinc ion binding"/>
    <property type="evidence" value="ECO:0007669"/>
    <property type="project" value="UniProtKB-KW"/>
</dbReference>
<gene>
    <name evidence="7" type="ORF">DAEQUDRAFT_730635</name>
</gene>
<proteinExistence type="predicted"/>
<dbReference type="Pfam" id="PF01753">
    <property type="entry name" value="zf-MYND"/>
    <property type="match status" value="1"/>
</dbReference>
<organism evidence="7 8">
    <name type="scientific">Daedalea quercina L-15889</name>
    <dbReference type="NCBI Taxonomy" id="1314783"/>
    <lineage>
        <taxon>Eukaryota</taxon>
        <taxon>Fungi</taxon>
        <taxon>Dikarya</taxon>
        <taxon>Basidiomycota</taxon>
        <taxon>Agaricomycotina</taxon>
        <taxon>Agaricomycetes</taxon>
        <taxon>Polyporales</taxon>
        <taxon>Fomitopsis</taxon>
    </lineage>
</organism>
<keyword evidence="1" id="KW-0479">Metal-binding</keyword>
<evidence type="ECO:0000256" key="2">
    <source>
        <dbReference type="ARBA" id="ARBA00022771"/>
    </source>
</evidence>
<dbReference type="OrthoDB" id="341421at2759"/>
<protein>
    <recommendedName>
        <fullName evidence="6">MYND-type domain-containing protein</fullName>
    </recommendedName>
</protein>
<evidence type="ECO:0000256" key="1">
    <source>
        <dbReference type="ARBA" id="ARBA00022723"/>
    </source>
</evidence>
<evidence type="ECO:0000259" key="6">
    <source>
        <dbReference type="PROSITE" id="PS50865"/>
    </source>
</evidence>
<name>A0A165MUC0_9APHY</name>
<dbReference type="PROSITE" id="PS50865">
    <property type="entry name" value="ZF_MYND_2"/>
    <property type="match status" value="1"/>
</dbReference>